<dbReference type="EMBL" id="SJPK01000002">
    <property type="protein sequence ID" value="TWT73990.1"/>
    <property type="molecule type" value="Genomic_DNA"/>
</dbReference>
<sequence precursor="true">MNRAHLLPLAAIMIAVSCVNAQPPSISELQPPVDGGPTEVTSPSDVVVTGNLVAAASAQDAVNAASEALDKSIAKNRAAGSSSDQDSFHDFKWVQFGSGYGIVSKGIAVYKEQPNPTAGLIAQRNAYVVAYTAAKMAMTRGLEGVASEGSTENKEFSKLIADANEGTTTSGVTTTETISQTANGLLKGYVVYSVHEAADPDDAQYRMVSVQIASTPKTLQSVSRVGAIQDVATINDGLRAAMTEISEGLVPPVGGRVIQVKSNGEMALVGFGSAIVAKSTNKALSMRNKIDAQGIADARARDALVGILSGDEAVWSSGVSSSVSQEFSESTQYAVDTERERTSNETIESALETFTSERSNEDIAMSVRKGVLPPGIVRKAWISEDGNWAKTICICYPGSTTRAQQFSERMTSAGLVKERNDSTVAPPTMKDNADDSTSKTSSGRSVDTSVPVLPSGQLDNEDL</sequence>
<organism evidence="3 4">
    <name type="scientific">Allorhodopirellula solitaria</name>
    <dbReference type="NCBI Taxonomy" id="2527987"/>
    <lineage>
        <taxon>Bacteria</taxon>
        <taxon>Pseudomonadati</taxon>
        <taxon>Planctomycetota</taxon>
        <taxon>Planctomycetia</taxon>
        <taxon>Pirellulales</taxon>
        <taxon>Pirellulaceae</taxon>
        <taxon>Allorhodopirellula</taxon>
    </lineage>
</organism>
<dbReference type="RefSeq" id="WP_146390059.1">
    <property type="nucleotide sequence ID" value="NZ_SJPK01000002.1"/>
</dbReference>
<gene>
    <name evidence="3" type="ORF">CA85_08730</name>
</gene>
<dbReference type="Proteomes" id="UP000318053">
    <property type="component" value="Unassembled WGS sequence"/>
</dbReference>
<dbReference type="OrthoDB" id="3078562at2"/>
<comment type="caution">
    <text evidence="3">The sequence shown here is derived from an EMBL/GenBank/DDBJ whole genome shotgun (WGS) entry which is preliminary data.</text>
</comment>
<accession>A0A5C5YFC2</accession>
<evidence type="ECO:0000313" key="3">
    <source>
        <dbReference type="EMBL" id="TWT73990.1"/>
    </source>
</evidence>
<feature type="chain" id="PRO_5023126991" description="Curli production assembly/transport component CsgG" evidence="2">
    <location>
        <begin position="22"/>
        <end position="463"/>
    </location>
</feature>
<keyword evidence="4" id="KW-1185">Reference proteome</keyword>
<keyword evidence="2" id="KW-0732">Signal</keyword>
<reference evidence="3 4" key="1">
    <citation type="submission" date="2019-02" db="EMBL/GenBank/DDBJ databases">
        <title>Deep-cultivation of Planctomycetes and their phenomic and genomic characterization uncovers novel biology.</title>
        <authorList>
            <person name="Wiegand S."/>
            <person name="Jogler M."/>
            <person name="Boedeker C."/>
            <person name="Pinto D."/>
            <person name="Vollmers J."/>
            <person name="Rivas-Marin E."/>
            <person name="Kohn T."/>
            <person name="Peeters S.H."/>
            <person name="Heuer A."/>
            <person name="Rast P."/>
            <person name="Oberbeckmann S."/>
            <person name="Bunk B."/>
            <person name="Jeske O."/>
            <person name="Meyerdierks A."/>
            <person name="Storesund J.E."/>
            <person name="Kallscheuer N."/>
            <person name="Luecker S."/>
            <person name="Lage O.M."/>
            <person name="Pohl T."/>
            <person name="Merkel B.J."/>
            <person name="Hornburger P."/>
            <person name="Mueller R.-W."/>
            <person name="Bruemmer F."/>
            <person name="Labrenz M."/>
            <person name="Spormann A.M."/>
            <person name="Op Den Camp H."/>
            <person name="Overmann J."/>
            <person name="Amann R."/>
            <person name="Jetten M.S.M."/>
            <person name="Mascher T."/>
            <person name="Medema M.H."/>
            <person name="Devos D.P."/>
            <person name="Kaster A.-K."/>
            <person name="Ovreas L."/>
            <person name="Rohde M."/>
            <person name="Galperin M.Y."/>
            <person name="Jogler C."/>
        </authorList>
    </citation>
    <scope>NUCLEOTIDE SEQUENCE [LARGE SCALE GENOMIC DNA]</scope>
    <source>
        <strain evidence="3 4">CA85</strain>
    </source>
</reference>
<proteinExistence type="predicted"/>
<dbReference type="PROSITE" id="PS51257">
    <property type="entry name" value="PROKAR_LIPOPROTEIN"/>
    <property type="match status" value="1"/>
</dbReference>
<name>A0A5C5YFC2_9BACT</name>
<evidence type="ECO:0000313" key="4">
    <source>
        <dbReference type="Proteomes" id="UP000318053"/>
    </source>
</evidence>
<feature type="region of interest" description="Disordered" evidence="1">
    <location>
        <begin position="409"/>
        <end position="463"/>
    </location>
</feature>
<dbReference type="AlphaFoldDB" id="A0A5C5YFC2"/>
<evidence type="ECO:0008006" key="5">
    <source>
        <dbReference type="Google" id="ProtNLM"/>
    </source>
</evidence>
<feature type="signal peptide" evidence="2">
    <location>
        <begin position="1"/>
        <end position="21"/>
    </location>
</feature>
<feature type="compositionally biased region" description="Polar residues" evidence="1">
    <location>
        <begin position="438"/>
        <end position="448"/>
    </location>
</feature>
<evidence type="ECO:0000256" key="1">
    <source>
        <dbReference type="SAM" id="MobiDB-lite"/>
    </source>
</evidence>
<evidence type="ECO:0000256" key="2">
    <source>
        <dbReference type="SAM" id="SignalP"/>
    </source>
</evidence>
<protein>
    <recommendedName>
        <fullName evidence="5">Curli production assembly/transport component CsgG</fullName>
    </recommendedName>
</protein>